<protein>
    <submittedName>
        <fullName evidence="4">Thioesterase family protein</fullName>
    </submittedName>
</protein>
<dbReference type="AlphaFoldDB" id="A0AAW6T5N4"/>
<proteinExistence type="predicted"/>
<dbReference type="Gene3D" id="2.40.160.210">
    <property type="entry name" value="Acyl-CoA thioesterase, double hotdog domain"/>
    <property type="match status" value="1"/>
</dbReference>
<dbReference type="InterPro" id="IPR052389">
    <property type="entry name" value="Sec_Metab_Biosynth-Assoc"/>
</dbReference>
<evidence type="ECO:0000259" key="2">
    <source>
        <dbReference type="Pfam" id="PF13622"/>
    </source>
</evidence>
<dbReference type="PANTHER" id="PTHR38110">
    <property type="entry name" value="CHROMOSOME 23, WHOLE GENOME SHOTGUN SEQUENCE"/>
    <property type="match status" value="1"/>
</dbReference>
<dbReference type="InterPro" id="IPR042171">
    <property type="entry name" value="Acyl-CoA_hotdog"/>
</dbReference>
<dbReference type="SUPFAM" id="SSF54637">
    <property type="entry name" value="Thioesterase/thiol ester dehydrase-isomerase"/>
    <property type="match status" value="2"/>
</dbReference>
<accession>A0AAW6T5N4</accession>
<dbReference type="Pfam" id="PF13622">
    <property type="entry name" value="4HBT_3"/>
    <property type="match status" value="1"/>
</dbReference>
<dbReference type="RefSeq" id="WP_281488921.1">
    <property type="nucleotide sequence ID" value="NZ_JASATX010000003.1"/>
</dbReference>
<dbReference type="Pfam" id="PF20789">
    <property type="entry name" value="4HBT_3C"/>
    <property type="match status" value="1"/>
</dbReference>
<sequence>MYRKHRPVTVHERGAMESDLEFSADWTIGHVFGGAVVAAALRELQRRTVGDDWLPASIQANFLRPLSEGPAVLDHALVHRGRRSATSYSTVLQPRPCVTMLVSWSPKASFKIAESTGASAFAPQQEPSLASTGDLSAVVDWRSERDWSADIMPRSGGSPVNNTAEAAGPEGPLRSWIRPRTDEWVADDGTLDAAWFAIAADLIGPAVVPAASRPFRVATISLQLSLRGIAPNGWLEQRLTARVHGDRAVAILELRTPNGDAVATATQSAVLLPASADEAPVAITAFGWGRANPAALTEQ</sequence>
<comment type="caution">
    <text evidence="4">The sequence shown here is derived from an EMBL/GenBank/DDBJ whole genome shotgun (WGS) entry which is preliminary data.</text>
</comment>
<gene>
    <name evidence="4" type="ORF">QF206_09225</name>
</gene>
<evidence type="ECO:0000259" key="3">
    <source>
        <dbReference type="Pfam" id="PF20789"/>
    </source>
</evidence>
<feature type="region of interest" description="Disordered" evidence="1">
    <location>
        <begin position="150"/>
        <end position="175"/>
    </location>
</feature>
<feature type="domain" description="Acyl-CoA thioesterase-like N-terminal HotDog" evidence="2">
    <location>
        <begin position="23"/>
        <end position="104"/>
    </location>
</feature>
<dbReference type="PANTHER" id="PTHR38110:SF1">
    <property type="entry name" value="THIOESTERASE DOMAIN-CONTAINING PROTEIN"/>
    <property type="match status" value="1"/>
</dbReference>
<dbReference type="Proteomes" id="UP001321506">
    <property type="component" value="Unassembled WGS sequence"/>
</dbReference>
<name>A0AAW6T5N4_9MICO</name>
<evidence type="ECO:0000256" key="1">
    <source>
        <dbReference type="SAM" id="MobiDB-lite"/>
    </source>
</evidence>
<dbReference type="InterPro" id="IPR029069">
    <property type="entry name" value="HotDog_dom_sf"/>
</dbReference>
<keyword evidence="5" id="KW-1185">Reference proteome</keyword>
<evidence type="ECO:0000313" key="5">
    <source>
        <dbReference type="Proteomes" id="UP001321506"/>
    </source>
</evidence>
<dbReference type="EMBL" id="JASATX010000003">
    <property type="protein sequence ID" value="MDI2099140.1"/>
    <property type="molecule type" value="Genomic_DNA"/>
</dbReference>
<reference evidence="4 5" key="1">
    <citation type="submission" date="2023-04" db="EMBL/GenBank/DDBJ databases">
        <title>Klugiella caeni sp. nov. isolated from the sludge of biochemical tank.</title>
        <authorList>
            <person name="Geng K."/>
        </authorList>
    </citation>
    <scope>NUCLEOTIDE SEQUENCE [LARGE SCALE GENOMIC DNA]</scope>
    <source>
        <strain evidence="4 5">YN-L-19</strain>
    </source>
</reference>
<dbReference type="InterPro" id="IPR049450">
    <property type="entry name" value="ACOT8-like_C"/>
</dbReference>
<evidence type="ECO:0000313" key="4">
    <source>
        <dbReference type="EMBL" id="MDI2099140.1"/>
    </source>
</evidence>
<dbReference type="InterPro" id="IPR049449">
    <property type="entry name" value="TesB_ACOT8-like_N"/>
</dbReference>
<feature type="domain" description="Acyl-CoA thioesterase-like C-terminal" evidence="3">
    <location>
        <begin position="165"/>
        <end position="270"/>
    </location>
</feature>
<organism evidence="4 5">
    <name type="scientific">Ruicaihuangia caeni</name>
    <dbReference type="NCBI Taxonomy" id="3042517"/>
    <lineage>
        <taxon>Bacteria</taxon>
        <taxon>Bacillati</taxon>
        <taxon>Actinomycetota</taxon>
        <taxon>Actinomycetes</taxon>
        <taxon>Micrococcales</taxon>
        <taxon>Microbacteriaceae</taxon>
        <taxon>Ruicaihuangia</taxon>
    </lineage>
</organism>